<sequence length="242" mass="27327">MMRRIVENSVGHPLKTQKIILQDELHCSACSLEKLIVRPSPVKLQTESPKFLERIQGDICGPIHPSSDPFRYFMILIDASTRWSHVCLLTTRNTAFAKLLAPIIKLRAQFPDHPIKSIRLDNAAEFTSATFNDYSHVHTQNGLAESLIKRLQLIARPLLLRAKLPISVWGHAILHAAIIIRIRPSAYHKQSLQELVLGQVPNISHLKVFGCAVYVPISPPQRTKTGPQRRIGIYVVLILRLL</sequence>
<accession>A0AAF1B9V5</accession>
<evidence type="ECO:0000259" key="1">
    <source>
        <dbReference type="PROSITE" id="PS50994"/>
    </source>
</evidence>
<dbReference type="InterPro" id="IPR001584">
    <property type="entry name" value="Integrase_cat-core"/>
</dbReference>
<dbReference type="InterPro" id="IPR012337">
    <property type="entry name" value="RNaseH-like_sf"/>
</dbReference>
<dbReference type="PANTHER" id="PTHR42648">
    <property type="entry name" value="TRANSPOSASE, PUTATIVE-RELATED"/>
    <property type="match status" value="1"/>
</dbReference>
<dbReference type="GO" id="GO:0003676">
    <property type="term" value="F:nucleic acid binding"/>
    <property type="evidence" value="ECO:0007669"/>
    <property type="project" value="InterPro"/>
</dbReference>
<evidence type="ECO:0000313" key="2">
    <source>
        <dbReference type="EMBL" id="WOH11600.1"/>
    </source>
</evidence>
<gene>
    <name evidence="2" type="ORF">DCAR_0831090</name>
</gene>
<dbReference type="EMBL" id="CP093350">
    <property type="protein sequence ID" value="WOH11600.1"/>
    <property type="molecule type" value="Genomic_DNA"/>
</dbReference>
<proteinExistence type="predicted"/>
<dbReference type="SUPFAM" id="SSF53098">
    <property type="entry name" value="Ribonuclease H-like"/>
    <property type="match status" value="1"/>
</dbReference>
<reference evidence="2" key="2">
    <citation type="submission" date="2022-03" db="EMBL/GenBank/DDBJ databases">
        <title>Draft title - Genomic analysis of global carrot germplasm unveils the trajectory of domestication and the origin of high carotenoid orange carrot.</title>
        <authorList>
            <person name="Iorizzo M."/>
            <person name="Ellison S."/>
            <person name="Senalik D."/>
            <person name="Macko-Podgorni A."/>
            <person name="Grzebelus D."/>
            <person name="Bostan H."/>
            <person name="Rolling W."/>
            <person name="Curaba J."/>
            <person name="Simon P."/>
        </authorList>
    </citation>
    <scope>NUCLEOTIDE SEQUENCE</scope>
    <source>
        <tissue evidence="2">Leaf</tissue>
    </source>
</reference>
<evidence type="ECO:0000313" key="3">
    <source>
        <dbReference type="Proteomes" id="UP000077755"/>
    </source>
</evidence>
<reference evidence="2" key="1">
    <citation type="journal article" date="2016" name="Nat. Genet.">
        <title>A high-quality carrot genome assembly provides new insights into carotenoid accumulation and asterid genome evolution.</title>
        <authorList>
            <person name="Iorizzo M."/>
            <person name="Ellison S."/>
            <person name="Senalik D."/>
            <person name="Zeng P."/>
            <person name="Satapoomin P."/>
            <person name="Huang J."/>
            <person name="Bowman M."/>
            <person name="Iovene M."/>
            <person name="Sanseverino W."/>
            <person name="Cavagnaro P."/>
            <person name="Yildiz M."/>
            <person name="Macko-Podgorni A."/>
            <person name="Moranska E."/>
            <person name="Grzebelus E."/>
            <person name="Grzebelus D."/>
            <person name="Ashrafi H."/>
            <person name="Zheng Z."/>
            <person name="Cheng S."/>
            <person name="Spooner D."/>
            <person name="Van Deynze A."/>
            <person name="Simon P."/>
        </authorList>
    </citation>
    <scope>NUCLEOTIDE SEQUENCE</scope>
    <source>
        <tissue evidence="2">Leaf</tissue>
    </source>
</reference>
<dbReference type="GO" id="GO:0015074">
    <property type="term" value="P:DNA integration"/>
    <property type="evidence" value="ECO:0007669"/>
    <property type="project" value="InterPro"/>
</dbReference>
<dbReference type="InterPro" id="IPR039537">
    <property type="entry name" value="Retrotran_Ty1/copia-like"/>
</dbReference>
<dbReference type="InterPro" id="IPR036397">
    <property type="entry name" value="RNaseH_sf"/>
</dbReference>
<dbReference type="Proteomes" id="UP000077755">
    <property type="component" value="Chromosome 8"/>
</dbReference>
<dbReference type="Gene3D" id="3.30.420.10">
    <property type="entry name" value="Ribonuclease H-like superfamily/Ribonuclease H"/>
    <property type="match status" value="1"/>
</dbReference>
<keyword evidence="3" id="KW-1185">Reference proteome</keyword>
<dbReference type="AlphaFoldDB" id="A0AAF1B9V5"/>
<dbReference type="PROSITE" id="PS50994">
    <property type="entry name" value="INTEGRASE"/>
    <property type="match status" value="1"/>
</dbReference>
<name>A0AAF1B9V5_DAUCS</name>
<organism evidence="2 3">
    <name type="scientific">Daucus carota subsp. sativus</name>
    <name type="common">Carrot</name>
    <dbReference type="NCBI Taxonomy" id="79200"/>
    <lineage>
        <taxon>Eukaryota</taxon>
        <taxon>Viridiplantae</taxon>
        <taxon>Streptophyta</taxon>
        <taxon>Embryophyta</taxon>
        <taxon>Tracheophyta</taxon>
        <taxon>Spermatophyta</taxon>
        <taxon>Magnoliopsida</taxon>
        <taxon>eudicotyledons</taxon>
        <taxon>Gunneridae</taxon>
        <taxon>Pentapetalae</taxon>
        <taxon>asterids</taxon>
        <taxon>campanulids</taxon>
        <taxon>Apiales</taxon>
        <taxon>Apiaceae</taxon>
        <taxon>Apioideae</taxon>
        <taxon>Scandiceae</taxon>
        <taxon>Daucinae</taxon>
        <taxon>Daucus</taxon>
        <taxon>Daucus sect. Daucus</taxon>
    </lineage>
</organism>
<dbReference type="PANTHER" id="PTHR42648:SF25">
    <property type="entry name" value="RNA-DIRECTED DNA POLYMERASE"/>
    <property type="match status" value="1"/>
</dbReference>
<protein>
    <recommendedName>
        <fullName evidence="1">Integrase catalytic domain-containing protein</fullName>
    </recommendedName>
</protein>
<feature type="domain" description="Integrase catalytic" evidence="1">
    <location>
        <begin position="45"/>
        <end position="134"/>
    </location>
</feature>